<organism evidence="1 2">
    <name type="scientific">Neohortaea acidophila</name>
    <dbReference type="NCBI Taxonomy" id="245834"/>
    <lineage>
        <taxon>Eukaryota</taxon>
        <taxon>Fungi</taxon>
        <taxon>Dikarya</taxon>
        <taxon>Ascomycota</taxon>
        <taxon>Pezizomycotina</taxon>
        <taxon>Dothideomycetes</taxon>
        <taxon>Dothideomycetidae</taxon>
        <taxon>Mycosphaerellales</taxon>
        <taxon>Teratosphaeriaceae</taxon>
        <taxon>Neohortaea</taxon>
    </lineage>
</organism>
<dbReference type="RefSeq" id="XP_033594754.1">
    <property type="nucleotide sequence ID" value="XM_033736494.1"/>
</dbReference>
<protein>
    <recommendedName>
        <fullName evidence="3">Transcription factor domain-containing protein</fullName>
    </recommendedName>
</protein>
<proteinExistence type="predicted"/>
<reference evidence="1" key="1">
    <citation type="journal article" date="2020" name="Stud. Mycol.">
        <title>101 Dothideomycetes genomes: a test case for predicting lifestyles and emergence of pathogens.</title>
        <authorList>
            <person name="Haridas S."/>
            <person name="Albert R."/>
            <person name="Binder M."/>
            <person name="Bloem J."/>
            <person name="Labutti K."/>
            <person name="Salamov A."/>
            <person name="Andreopoulos B."/>
            <person name="Baker S."/>
            <person name="Barry K."/>
            <person name="Bills G."/>
            <person name="Bluhm B."/>
            <person name="Cannon C."/>
            <person name="Castanera R."/>
            <person name="Culley D."/>
            <person name="Daum C."/>
            <person name="Ezra D."/>
            <person name="Gonzalez J."/>
            <person name="Henrissat B."/>
            <person name="Kuo A."/>
            <person name="Liang C."/>
            <person name="Lipzen A."/>
            <person name="Lutzoni F."/>
            <person name="Magnuson J."/>
            <person name="Mondo S."/>
            <person name="Nolan M."/>
            <person name="Ohm R."/>
            <person name="Pangilinan J."/>
            <person name="Park H.-J."/>
            <person name="Ramirez L."/>
            <person name="Alfaro M."/>
            <person name="Sun H."/>
            <person name="Tritt A."/>
            <person name="Yoshinaga Y."/>
            <person name="Zwiers L.-H."/>
            <person name="Turgeon B."/>
            <person name="Goodwin S."/>
            <person name="Spatafora J."/>
            <person name="Crous P."/>
            <person name="Grigoriev I."/>
        </authorList>
    </citation>
    <scope>NUCLEOTIDE SEQUENCE</scope>
    <source>
        <strain evidence="1">CBS 113389</strain>
    </source>
</reference>
<dbReference type="Proteomes" id="UP000799767">
    <property type="component" value="Unassembled WGS sequence"/>
</dbReference>
<gene>
    <name evidence="1" type="ORF">BDY17DRAFT_320681</name>
</gene>
<dbReference type="EMBL" id="MU001631">
    <property type="protein sequence ID" value="KAF2488185.1"/>
    <property type="molecule type" value="Genomic_DNA"/>
</dbReference>
<evidence type="ECO:0000313" key="1">
    <source>
        <dbReference type="EMBL" id="KAF2488185.1"/>
    </source>
</evidence>
<dbReference type="OrthoDB" id="39175at2759"/>
<keyword evidence="2" id="KW-1185">Reference proteome</keyword>
<evidence type="ECO:0008006" key="3">
    <source>
        <dbReference type="Google" id="ProtNLM"/>
    </source>
</evidence>
<dbReference type="AlphaFoldDB" id="A0A6A6Q7A2"/>
<dbReference type="GeneID" id="54477496"/>
<dbReference type="CDD" id="cd12148">
    <property type="entry name" value="fungal_TF_MHR"/>
    <property type="match status" value="1"/>
</dbReference>
<sequence>MGHGQACRRCERAQVPCVFIPRANAAHPQTVRVGEPAVSRQDEAALPREAAILRRLDRIESLIGLAEPITPAEEESGDLGGEPDDSAWSSLWATARALQARSADPGNVAAWKRSTIKQLWQSYYQSMPALHFMPEKQVFTSTLPILMAAILSFTSSRGSEDVAVHFPVYYSSLCAEISALVNPSHDDAHGEEASFQRILAITYAALLSEGHCKITGLWISVAYRILLEQCPPRAAPQWQKMFCGLQIVDLEHCSLHLTCPGIPFETTLSATRAADDQLSGLSRMMHVGLTHFSGRGLPTIWSYVSNTHRTTASELLPFSGVDAAVIRDWARQLDAWLAHFSIGPFENVTDRTAVYRQYVTHRLCVLSIYLPSRHYNLFSSDATPEERHELLESARTTIKLHAQDTSIWSNWDLIMITWAALIVLQAVKGRYGQPADLQAIRLHLHLLRRTHEPAPNIREMLAARLEEEMRDVREEEVVQPVVAVLDAESAHLRYPWALFEESSLQAVDQWIPMGEGYGV</sequence>
<accession>A0A6A6Q7A2</accession>
<evidence type="ECO:0000313" key="2">
    <source>
        <dbReference type="Proteomes" id="UP000799767"/>
    </source>
</evidence>
<name>A0A6A6Q7A2_9PEZI</name>